<accession>A0A328DXW3</accession>
<dbReference type="InterPro" id="IPR011009">
    <property type="entry name" value="Kinase-like_dom_sf"/>
</dbReference>
<evidence type="ECO:0008006" key="3">
    <source>
        <dbReference type="Google" id="ProtNLM"/>
    </source>
</evidence>
<protein>
    <recommendedName>
        <fullName evidence="3">Protein kinase domain-containing protein</fullName>
    </recommendedName>
</protein>
<dbReference type="Proteomes" id="UP000249390">
    <property type="component" value="Unassembled WGS sequence"/>
</dbReference>
<evidence type="ECO:0000313" key="2">
    <source>
        <dbReference type="Proteomes" id="UP000249390"/>
    </source>
</evidence>
<sequence>MAPSYIFIKKMASLNLITEYYVSCRKLLPLENARGRYLVDAVGGIVYQVMDQIGVSLPGHFPVYRVAYMDCFDFDSPHGTVFVYKENPCSVKIIPFLHDMPDSLPIKTARRFPHQTFVRVVSEFLDMFPKDYCVVMEFAEYGSMRKVMANHFPNGLPVACIVFVLRTVLEGLGSSAQDLRDPRGH</sequence>
<dbReference type="AlphaFoldDB" id="A0A328DXW3"/>
<dbReference type="EMBL" id="NQVE01000058">
    <property type="protein sequence ID" value="RAL50587.1"/>
    <property type="molecule type" value="Genomic_DNA"/>
</dbReference>
<dbReference type="SUPFAM" id="SSF56112">
    <property type="entry name" value="Protein kinase-like (PK-like)"/>
    <property type="match status" value="1"/>
</dbReference>
<reference evidence="1 2" key="1">
    <citation type="submission" date="2018-06" db="EMBL/GenBank/DDBJ databases">
        <title>The Genome of Cuscuta australis (Dodder) Provides Insight into the Evolution of Plant Parasitism.</title>
        <authorList>
            <person name="Liu H."/>
        </authorList>
    </citation>
    <scope>NUCLEOTIDE SEQUENCE [LARGE SCALE GENOMIC DNA]</scope>
    <source>
        <strain evidence="2">cv. Yunnan</strain>
        <tissue evidence="1">Vines</tissue>
    </source>
</reference>
<comment type="caution">
    <text evidence="1">The sequence shown here is derived from an EMBL/GenBank/DDBJ whole genome shotgun (WGS) entry which is preliminary data.</text>
</comment>
<evidence type="ECO:0000313" key="1">
    <source>
        <dbReference type="EMBL" id="RAL50587.1"/>
    </source>
</evidence>
<name>A0A328DXW3_9ASTE</name>
<organism evidence="1 2">
    <name type="scientific">Cuscuta australis</name>
    <dbReference type="NCBI Taxonomy" id="267555"/>
    <lineage>
        <taxon>Eukaryota</taxon>
        <taxon>Viridiplantae</taxon>
        <taxon>Streptophyta</taxon>
        <taxon>Embryophyta</taxon>
        <taxon>Tracheophyta</taxon>
        <taxon>Spermatophyta</taxon>
        <taxon>Magnoliopsida</taxon>
        <taxon>eudicotyledons</taxon>
        <taxon>Gunneridae</taxon>
        <taxon>Pentapetalae</taxon>
        <taxon>asterids</taxon>
        <taxon>lamiids</taxon>
        <taxon>Solanales</taxon>
        <taxon>Convolvulaceae</taxon>
        <taxon>Cuscuteae</taxon>
        <taxon>Cuscuta</taxon>
        <taxon>Cuscuta subgen. Grammica</taxon>
        <taxon>Cuscuta sect. Cleistogrammica</taxon>
    </lineage>
</organism>
<gene>
    <name evidence="1" type="ORF">DM860_014529</name>
</gene>
<keyword evidence="2" id="KW-1185">Reference proteome</keyword>
<proteinExistence type="predicted"/>